<protein>
    <submittedName>
        <fullName evidence="2">Uncharacterized protein LOC108991964</fullName>
    </submittedName>
</protein>
<dbReference type="InterPro" id="IPR036691">
    <property type="entry name" value="Endo/exonu/phosph_ase_sf"/>
</dbReference>
<accession>A0A2I4ERC0</accession>
<evidence type="ECO:0000313" key="2">
    <source>
        <dbReference type="RefSeq" id="XP_018821938.2"/>
    </source>
</evidence>
<evidence type="ECO:0000313" key="1">
    <source>
        <dbReference type="Proteomes" id="UP000235220"/>
    </source>
</evidence>
<dbReference type="Gene3D" id="3.60.10.10">
    <property type="entry name" value="Endonuclease/exonuclease/phosphatase"/>
    <property type="match status" value="1"/>
</dbReference>
<dbReference type="AlphaFoldDB" id="A0A2I4ERC0"/>
<name>A0A2I4ERC0_JUGRE</name>
<dbReference type="GeneID" id="108991964"/>
<dbReference type="PANTHER" id="PTHR33710:SF13">
    <property type="entry name" value="ENDONUCLEASE_EXONUCLEASE_PHOSPHATASE FAMILY PROTEIN"/>
    <property type="match status" value="1"/>
</dbReference>
<dbReference type="OrthoDB" id="1930966at2759"/>
<proteinExistence type="predicted"/>
<dbReference type="KEGG" id="jre:108991964"/>
<dbReference type="PANTHER" id="PTHR33710">
    <property type="entry name" value="BNAC02G09200D PROTEIN"/>
    <property type="match status" value="1"/>
</dbReference>
<sequence>MEPQVQTEEQAHKLNVGTDNIQDTETDAEMAVNLNVANGNCDSLEVETDVIMGQGSLFKEGKDVDGVENVETVVVETEYGIDLPIIKLKKKKKFVVATSDVSAILEPFAAERQIKKWARKLKFDNFMTNYQQEGKIWVFWQKDLLPIWANATVERIRNSLEVGHPVGGWGDFNVIRYNHEKVGGLLKPQRVDDDFNSSIMNCGFMEIQEEGSRFSWCNGQEGRGRIWAKLDRVIVNQEFIRRYPATKKCGCKELGEPTKFDGLLNLAAKLKRLKHTPKEWNRNSFGNIFQNITRGEDRIILLEGKVIQSGDAEDDKLLQEAKKGLHDWLYQEEIFMAQKAKSKWIKETDANTRFFHGMARNHRQKEWIGQMEMQDGQVLQSPVEVHDGAVEFFQRS</sequence>
<organism evidence="1 2">
    <name type="scientific">Juglans regia</name>
    <name type="common">English walnut</name>
    <dbReference type="NCBI Taxonomy" id="51240"/>
    <lineage>
        <taxon>Eukaryota</taxon>
        <taxon>Viridiplantae</taxon>
        <taxon>Streptophyta</taxon>
        <taxon>Embryophyta</taxon>
        <taxon>Tracheophyta</taxon>
        <taxon>Spermatophyta</taxon>
        <taxon>Magnoliopsida</taxon>
        <taxon>eudicotyledons</taxon>
        <taxon>Gunneridae</taxon>
        <taxon>Pentapetalae</taxon>
        <taxon>rosids</taxon>
        <taxon>fabids</taxon>
        <taxon>Fagales</taxon>
        <taxon>Juglandaceae</taxon>
        <taxon>Juglans</taxon>
    </lineage>
</organism>
<dbReference type="Proteomes" id="UP000235220">
    <property type="component" value="Chromosome 1"/>
</dbReference>
<keyword evidence="1" id="KW-1185">Reference proteome</keyword>
<reference evidence="2" key="1">
    <citation type="submission" date="2025-08" db="UniProtKB">
        <authorList>
            <consortium name="RefSeq"/>
        </authorList>
    </citation>
    <scope>IDENTIFICATION</scope>
    <source>
        <tissue evidence="2">Leaves</tissue>
    </source>
</reference>
<dbReference type="SUPFAM" id="SSF56219">
    <property type="entry name" value="DNase I-like"/>
    <property type="match status" value="1"/>
</dbReference>
<dbReference type="InParanoid" id="A0A2I4ERC0"/>
<gene>
    <name evidence="2" type="primary">LOC108991964</name>
</gene>
<dbReference type="RefSeq" id="XP_018821938.2">
    <property type="nucleotide sequence ID" value="XM_018966393.2"/>
</dbReference>